<reference evidence="1 2" key="1">
    <citation type="submission" date="2021-06" db="EMBL/GenBank/DDBJ databases">
        <title>Caerostris extrusa draft genome.</title>
        <authorList>
            <person name="Kono N."/>
            <person name="Arakawa K."/>
        </authorList>
    </citation>
    <scope>NUCLEOTIDE SEQUENCE [LARGE SCALE GENOMIC DNA]</scope>
</reference>
<organism evidence="1 2">
    <name type="scientific">Caerostris extrusa</name>
    <name type="common">Bark spider</name>
    <name type="synonym">Caerostris bankana</name>
    <dbReference type="NCBI Taxonomy" id="172846"/>
    <lineage>
        <taxon>Eukaryota</taxon>
        <taxon>Metazoa</taxon>
        <taxon>Ecdysozoa</taxon>
        <taxon>Arthropoda</taxon>
        <taxon>Chelicerata</taxon>
        <taxon>Arachnida</taxon>
        <taxon>Araneae</taxon>
        <taxon>Araneomorphae</taxon>
        <taxon>Entelegynae</taxon>
        <taxon>Araneoidea</taxon>
        <taxon>Araneidae</taxon>
        <taxon>Caerostris</taxon>
    </lineage>
</organism>
<comment type="caution">
    <text evidence="1">The sequence shown here is derived from an EMBL/GenBank/DDBJ whole genome shotgun (WGS) entry which is preliminary data.</text>
</comment>
<protein>
    <submittedName>
        <fullName evidence="1">Uncharacterized protein</fullName>
    </submittedName>
</protein>
<dbReference type="EMBL" id="BPLR01016008">
    <property type="protein sequence ID" value="GIY80418.1"/>
    <property type="molecule type" value="Genomic_DNA"/>
</dbReference>
<sequence length="110" mass="13071">MVLGCSIPRLLYLTLLRHPKNRYLRKCGYAKEWRFENLRLPHPNALSEVYLIRFQKVLPPAFLQLHSSLLFVLVCSGKEEKEKKKIWKRVESLDRYFLAFLSPFLYAASK</sequence>
<accession>A0AAV4WFN9</accession>
<name>A0AAV4WFN9_CAEEX</name>
<evidence type="ECO:0000313" key="1">
    <source>
        <dbReference type="EMBL" id="GIY80418.1"/>
    </source>
</evidence>
<gene>
    <name evidence="1" type="ORF">CEXT_653421</name>
</gene>
<dbReference type="Proteomes" id="UP001054945">
    <property type="component" value="Unassembled WGS sequence"/>
</dbReference>
<evidence type="ECO:0000313" key="2">
    <source>
        <dbReference type="Proteomes" id="UP001054945"/>
    </source>
</evidence>
<dbReference type="AlphaFoldDB" id="A0AAV4WFN9"/>
<keyword evidence="2" id="KW-1185">Reference proteome</keyword>
<proteinExistence type="predicted"/>